<keyword evidence="2" id="KW-1185">Reference proteome</keyword>
<reference evidence="1" key="1">
    <citation type="submission" date="2020-08" db="EMBL/GenBank/DDBJ databases">
        <title>Multicomponent nature underlies the extraordinary mechanical properties of spider dragline silk.</title>
        <authorList>
            <person name="Kono N."/>
            <person name="Nakamura H."/>
            <person name="Mori M."/>
            <person name="Yoshida Y."/>
            <person name="Ohtoshi R."/>
            <person name="Malay A.D."/>
            <person name="Moran D.A.P."/>
            <person name="Tomita M."/>
            <person name="Numata K."/>
            <person name="Arakawa K."/>
        </authorList>
    </citation>
    <scope>NUCLEOTIDE SEQUENCE</scope>
</reference>
<protein>
    <submittedName>
        <fullName evidence="1">Uncharacterized protein</fullName>
    </submittedName>
</protein>
<evidence type="ECO:0000313" key="1">
    <source>
        <dbReference type="EMBL" id="GFX88460.1"/>
    </source>
</evidence>
<name>A0A8X6R5G4_TRICX</name>
<evidence type="ECO:0000313" key="2">
    <source>
        <dbReference type="Proteomes" id="UP000887159"/>
    </source>
</evidence>
<dbReference type="AlphaFoldDB" id="A0A8X6R5G4"/>
<sequence>MDSLKRRFREVCSLSNSFKRLASKQLQDFGLWSRDFEPDLRDEDKNLLSKLSLTYQLEDFEPRQILVGMVTNSWLEYREFESWCH</sequence>
<comment type="caution">
    <text evidence="1">The sequence shown here is derived from an EMBL/GenBank/DDBJ whole genome shotgun (WGS) entry which is preliminary data.</text>
</comment>
<proteinExistence type="predicted"/>
<organism evidence="1 2">
    <name type="scientific">Trichonephila clavipes</name>
    <name type="common">Golden silk orbweaver</name>
    <name type="synonym">Nephila clavipes</name>
    <dbReference type="NCBI Taxonomy" id="2585209"/>
    <lineage>
        <taxon>Eukaryota</taxon>
        <taxon>Metazoa</taxon>
        <taxon>Ecdysozoa</taxon>
        <taxon>Arthropoda</taxon>
        <taxon>Chelicerata</taxon>
        <taxon>Arachnida</taxon>
        <taxon>Araneae</taxon>
        <taxon>Araneomorphae</taxon>
        <taxon>Entelegynae</taxon>
        <taxon>Araneoidea</taxon>
        <taxon>Nephilidae</taxon>
        <taxon>Trichonephila</taxon>
    </lineage>
</organism>
<dbReference type="Proteomes" id="UP000887159">
    <property type="component" value="Unassembled WGS sequence"/>
</dbReference>
<accession>A0A8X6R5G4</accession>
<gene>
    <name evidence="1" type="ORF">TNCV_2279281</name>
</gene>
<dbReference type="EMBL" id="BMAU01021052">
    <property type="protein sequence ID" value="GFX88460.1"/>
    <property type="molecule type" value="Genomic_DNA"/>
</dbReference>